<sequence>MNITKELRSTYNRIFHHDDEPPEVVQNTQRLQFLNDWQNVFSMRSDYSNDIVVQSCVRTIARHISKLRANHVVLTDNTKKPADDDNLRYMLQVAPNPYMTVSDFQYRMCINALTTNNAYAVIVRDDRGKPVELWPIEGQEVEVREVENEPYLTFRFSTGKKKTVAYSDLLHIRYNFASGELIAKSNDNLTENLRLLDTLQQSFRNSAVNSGKIRGVASIAGQIGSDQWAKKSEALNAQLQNASSGGIVATDGTITFTPYNGAPIPADHSQLDYLRQNIYRLYGVSDAIVSGKYNEADWTAFMESVLEPLALQMSQEYSRKLFSRKEQLQGNQIVFDMNRLAYCDTRTKTELIRQLRPLGILTTNQCLEIMDLPPVENGGDDRVQTLNVANTNIVSNYQLQNSSGRGPGRPANPPQPDREEGKDNG</sequence>
<evidence type="ECO:0000313" key="3">
    <source>
        <dbReference type="Proteomes" id="UP000007887"/>
    </source>
</evidence>
<keyword evidence="2" id="KW-0614">Plasmid</keyword>
<reference evidence="2 3" key="1">
    <citation type="submission" date="2011-10" db="EMBL/GenBank/DDBJ databases">
        <title>Whole genome sequence of Selenomonas ruminantium subsp. lactilytica TAM6421.</title>
        <authorList>
            <person name="Oguchi A."/>
            <person name="Ankai A."/>
            <person name="Kaneko J."/>
            <person name="Yamada-Narita S."/>
            <person name="Fukui S."/>
            <person name="Takahashi M."/>
            <person name="Onodera T."/>
            <person name="Kojima S."/>
            <person name="Fushimi T."/>
            <person name="Abe N."/>
            <person name="Kamio Y."/>
            <person name="Yamazaki S."/>
            <person name="Fujita N."/>
        </authorList>
    </citation>
    <scope>NUCLEOTIDE SEQUENCE [LARGE SCALE GENOMIC DNA]</scope>
    <source>
        <strain evidence="3">NBRC 103574 / TAM6421</strain>
        <plasmid evidence="2 3">pSRC5</plasmid>
    </source>
</reference>
<organism evidence="2 3">
    <name type="scientific">Selenomonas ruminantium subsp. lactilytica (strain NBRC 103574 / TAM6421)</name>
    <dbReference type="NCBI Taxonomy" id="927704"/>
    <lineage>
        <taxon>Bacteria</taxon>
        <taxon>Bacillati</taxon>
        <taxon>Bacillota</taxon>
        <taxon>Negativicutes</taxon>
        <taxon>Selenomonadales</taxon>
        <taxon>Selenomonadaceae</taxon>
        <taxon>Selenomonas</taxon>
    </lineage>
</organism>
<dbReference type="AlphaFoldDB" id="I0GWQ8"/>
<accession>I0GWQ8</accession>
<dbReference type="InterPro" id="IPR006427">
    <property type="entry name" value="Portal_HK97"/>
</dbReference>
<dbReference type="KEGG" id="sri:SELR_pSRC500210"/>
<dbReference type="Proteomes" id="UP000007887">
    <property type="component" value="Plasmid pSRC5"/>
</dbReference>
<geneLocation type="plasmid" evidence="2 3">
    <name>pSRC5</name>
</geneLocation>
<gene>
    <name evidence="2" type="ordered locus">SELR_pSRC500210</name>
</gene>
<proteinExistence type="predicted"/>
<evidence type="ECO:0000256" key="1">
    <source>
        <dbReference type="SAM" id="MobiDB-lite"/>
    </source>
</evidence>
<feature type="region of interest" description="Disordered" evidence="1">
    <location>
        <begin position="397"/>
        <end position="425"/>
    </location>
</feature>
<evidence type="ECO:0000313" key="2">
    <source>
        <dbReference type="EMBL" id="BAL85195.1"/>
    </source>
</evidence>
<protein>
    <submittedName>
        <fullName evidence="2">Putative phage portal protein</fullName>
    </submittedName>
</protein>
<dbReference type="EMBL" id="AP012301">
    <property type="protein sequence ID" value="BAL85195.1"/>
    <property type="molecule type" value="Genomic_DNA"/>
</dbReference>
<name>I0GWQ8_SELRL</name>
<feature type="compositionally biased region" description="Basic and acidic residues" evidence="1">
    <location>
        <begin position="416"/>
        <end position="425"/>
    </location>
</feature>
<dbReference type="RefSeq" id="WP_014426213.1">
    <property type="nucleotide sequence ID" value="NC_017074.1"/>
</dbReference>
<dbReference type="Pfam" id="PF04860">
    <property type="entry name" value="Phage_portal"/>
    <property type="match status" value="1"/>
</dbReference>
<dbReference type="InterPro" id="IPR006944">
    <property type="entry name" value="Phage/GTA_portal"/>
</dbReference>
<dbReference type="OrthoDB" id="9765386at2"/>
<dbReference type="HOGENOM" id="CLU_054194_0_0_9"/>
<dbReference type="PATRIC" id="fig|927704.6.peg.3538"/>
<dbReference type="NCBIfam" id="TIGR01537">
    <property type="entry name" value="portal_HK97"/>
    <property type="match status" value="1"/>
</dbReference>